<feature type="transmembrane region" description="Helical" evidence="1">
    <location>
        <begin position="66"/>
        <end position="89"/>
    </location>
</feature>
<accession>A0ABS5ZIU0</accession>
<name>A0ABS5ZIU0_9GAMM</name>
<evidence type="ECO:0000313" key="3">
    <source>
        <dbReference type="Proteomes" id="UP000690515"/>
    </source>
</evidence>
<proteinExistence type="predicted"/>
<dbReference type="Proteomes" id="UP000690515">
    <property type="component" value="Unassembled WGS sequence"/>
</dbReference>
<keyword evidence="1" id="KW-0472">Membrane</keyword>
<reference evidence="2 3" key="1">
    <citation type="submission" date="2021-04" db="EMBL/GenBank/DDBJ databases">
        <authorList>
            <person name="Pira H."/>
            <person name="Risdian C."/>
            <person name="Wink J."/>
        </authorList>
    </citation>
    <scope>NUCLEOTIDE SEQUENCE [LARGE SCALE GENOMIC DNA]</scope>
    <source>
        <strain evidence="2 3">WH53</strain>
    </source>
</reference>
<dbReference type="EMBL" id="JAGSOY010000130">
    <property type="protein sequence ID" value="MBU2713993.1"/>
    <property type="molecule type" value="Genomic_DNA"/>
</dbReference>
<gene>
    <name evidence="2" type="ORF">KCG35_23335</name>
</gene>
<keyword evidence="1" id="KW-0812">Transmembrane</keyword>
<evidence type="ECO:0000313" key="2">
    <source>
        <dbReference type="EMBL" id="MBU2713993.1"/>
    </source>
</evidence>
<dbReference type="RefSeq" id="WP_215822269.1">
    <property type="nucleotide sequence ID" value="NZ_JAGSOY010000130.1"/>
</dbReference>
<feature type="transmembrane region" description="Helical" evidence="1">
    <location>
        <begin position="7"/>
        <end position="28"/>
    </location>
</feature>
<protein>
    <submittedName>
        <fullName evidence="2">Uncharacterized protein</fullName>
    </submittedName>
</protein>
<sequence>MKKIPIRFIPLLWFVYLWAGFLGVSKYFPTIEKSEFVDDMFPFLILIVTPLIFIIGTVYSYSKKDWWLFGGYMILAGIPVIWFFLGVLITPLLK</sequence>
<keyword evidence="3" id="KW-1185">Reference proteome</keyword>
<organism evidence="2 3">
    <name type="scientific">Zooshikella harenae</name>
    <dbReference type="NCBI Taxonomy" id="2827238"/>
    <lineage>
        <taxon>Bacteria</taxon>
        <taxon>Pseudomonadati</taxon>
        <taxon>Pseudomonadota</taxon>
        <taxon>Gammaproteobacteria</taxon>
        <taxon>Oceanospirillales</taxon>
        <taxon>Zooshikellaceae</taxon>
        <taxon>Zooshikella</taxon>
    </lineage>
</organism>
<keyword evidence="1" id="KW-1133">Transmembrane helix</keyword>
<comment type="caution">
    <text evidence="2">The sequence shown here is derived from an EMBL/GenBank/DDBJ whole genome shotgun (WGS) entry which is preliminary data.</text>
</comment>
<feature type="transmembrane region" description="Helical" evidence="1">
    <location>
        <begin position="40"/>
        <end position="59"/>
    </location>
</feature>
<evidence type="ECO:0000256" key="1">
    <source>
        <dbReference type="SAM" id="Phobius"/>
    </source>
</evidence>